<reference evidence="2" key="1">
    <citation type="submission" date="2021-08" db="EMBL/GenBank/DDBJ databases">
        <title>WGS assembly of Ceratopteris richardii.</title>
        <authorList>
            <person name="Marchant D.B."/>
            <person name="Chen G."/>
            <person name="Jenkins J."/>
            <person name="Shu S."/>
            <person name="Leebens-Mack J."/>
            <person name="Grimwood J."/>
            <person name="Schmutz J."/>
            <person name="Soltis P."/>
            <person name="Soltis D."/>
            <person name="Chen Z.-H."/>
        </authorList>
    </citation>
    <scope>NUCLEOTIDE SEQUENCE</scope>
    <source>
        <strain evidence="2">Whitten #5841</strain>
        <tissue evidence="2">Leaf</tissue>
    </source>
</reference>
<proteinExistence type="predicted"/>
<name>A0A8T2UUC3_CERRI</name>
<evidence type="ECO:0000313" key="3">
    <source>
        <dbReference type="Proteomes" id="UP000825935"/>
    </source>
</evidence>
<accession>A0A8T2UUC3</accession>
<dbReference type="PANTHER" id="PTHR39104">
    <property type="entry name" value="AMINO ACID-LIGASE"/>
    <property type="match status" value="1"/>
</dbReference>
<dbReference type="OrthoDB" id="751983at2759"/>
<comment type="caution">
    <text evidence="2">The sequence shown here is derived from an EMBL/GenBank/DDBJ whole genome shotgun (WGS) entry which is preliminary data.</text>
</comment>
<dbReference type="PANTHER" id="PTHR39104:SF1">
    <property type="entry name" value="AMINO ACID-LIGASE"/>
    <property type="match status" value="1"/>
</dbReference>
<evidence type="ECO:0000256" key="1">
    <source>
        <dbReference type="SAM" id="MobiDB-lite"/>
    </source>
</evidence>
<organism evidence="2 3">
    <name type="scientific">Ceratopteris richardii</name>
    <name type="common">Triangle waterfern</name>
    <dbReference type="NCBI Taxonomy" id="49495"/>
    <lineage>
        <taxon>Eukaryota</taxon>
        <taxon>Viridiplantae</taxon>
        <taxon>Streptophyta</taxon>
        <taxon>Embryophyta</taxon>
        <taxon>Tracheophyta</taxon>
        <taxon>Polypodiopsida</taxon>
        <taxon>Polypodiidae</taxon>
        <taxon>Polypodiales</taxon>
        <taxon>Pteridineae</taxon>
        <taxon>Pteridaceae</taxon>
        <taxon>Parkerioideae</taxon>
        <taxon>Ceratopteris</taxon>
    </lineage>
</organism>
<evidence type="ECO:0000313" key="2">
    <source>
        <dbReference type="EMBL" id="KAH7438348.1"/>
    </source>
</evidence>
<gene>
    <name evidence="2" type="ORF">KP509_04G011300</name>
</gene>
<dbReference type="EMBL" id="CM035409">
    <property type="protein sequence ID" value="KAH7438348.1"/>
    <property type="molecule type" value="Genomic_DNA"/>
</dbReference>
<dbReference type="Proteomes" id="UP000825935">
    <property type="component" value="Chromosome 4"/>
</dbReference>
<dbReference type="AlphaFoldDB" id="A0A8T2UUC3"/>
<keyword evidence="3" id="KW-1185">Reference proteome</keyword>
<sequence length="246" mass="27596">MSMDVSFGATSPFVVYVRHPASGLIYSYYVAAHDCGVDVGDLASQLSLEPSSVRFNGHFISRNANLVSSLTWRELLTFFQSKNLQSGSHPLNPMEVQGRPLTESHNKGVIALNSRVPHDDKLCKVKRAAGVPTFTSPFKRRKEMDLDVQTLPFHHKLKRRILADESTACMQTKCAQHEMNPGSDDGKRHGFKREASAERDLCQSGLEDGHDKDYGVKKRHGLKRQASAEDICMESSIWKRLKEIKV</sequence>
<feature type="region of interest" description="Disordered" evidence="1">
    <location>
        <begin position="176"/>
        <end position="206"/>
    </location>
</feature>
<feature type="compositionally biased region" description="Basic and acidic residues" evidence="1">
    <location>
        <begin position="184"/>
        <end position="206"/>
    </location>
</feature>
<protein>
    <submittedName>
        <fullName evidence="2">Uncharacterized protein</fullName>
    </submittedName>
</protein>